<dbReference type="InterPro" id="IPR050115">
    <property type="entry name" value="Proteasome_alpha"/>
</dbReference>
<dbReference type="SUPFAM" id="SSF56235">
    <property type="entry name" value="N-terminal nucleophile aminohydrolases (Ntn hydrolases)"/>
    <property type="match status" value="1"/>
</dbReference>
<dbReference type="InterPro" id="IPR029055">
    <property type="entry name" value="Ntn_hydrolases_N"/>
</dbReference>
<protein>
    <recommendedName>
        <fullName evidence="7">Proteasome subunit alpha type</fullName>
    </recommendedName>
</protein>
<keyword evidence="4 7" id="KW-0539">Nucleus</keyword>
<dbReference type="GO" id="GO:0019773">
    <property type="term" value="C:proteasome core complex, alpha-subunit complex"/>
    <property type="evidence" value="ECO:0007669"/>
    <property type="project" value="UniProtKB-UniRule"/>
</dbReference>
<comment type="similarity">
    <text evidence="6 7">Belongs to the peptidase T1A family.</text>
</comment>
<reference evidence="9" key="1">
    <citation type="submission" date="2021-01" db="EMBL/GenBank/DDBJ databases">
        <authorList>
            <person name="Corre E."/>
            <person name="Pelletier E."/>
            <person name="Niang G."/>
            <person name="Scheremetjew M."/>
            <person name="Finn R."/>
            <person name="Kale V."/>
            <person name="Holt S."/>
            <person name="Cochrane G."/>
            <person name="Meng A."/>
            <person name="Brown T."/>
            <person name="Cohen L."/>
        </authorList>
    </citation>
    <scope>NUCLEOTIDE SEQUENCE</scope>
    <source>
        <strain evidence="9">CCMP1661</strain>
    </source>
</reference>
<dbReference type="PROSITE" id="PS00388">
    <property type="entry name" value="PROTEASOME_ALPHA_1"/>
    <property type="match status" value="1"/>
</dbReference>
<dbReference type="InterPro" id="IPR034642">
    <property type="entry name" value="Proteasome_subunit_alpha6"/>
</dbReference>
<dbReference type="Pfam" id="PF10584">
    <property type="entry name" value="Proteasome_A_N"/>
    <property type="match status" value="1"/>
</dbReference>
<dbReference type="EMBL" id="HBHR01007004">
    <property type="protein sequence ID" value="CAD9860900.1"/>
    <property type="molecule type" value="Transcribed_RNA"/>
</dbReference>
<dbReference type="InterPro" id="IPR000426">
    <property type="entry name" value="Proteasome_asu_N"/>
</dbReference>
<evidence type="ECO:0000256" key="7">
    <source>
        <dbReference type="RuleBase" id="RU000551"/>
    </source>
</evidence>
<proteinExistence type="inferred from homology"/>
<dbReference type="SMART" id="SM00948">
    <property type="entry name" value="Proteasome_A_N"/>
    <property type="match status" value="1"/>
</dbReference>
<evidence type="ECO:0000259" key="8">
    <source>
        <dbReference type="PROSITE" id="PS00388"/>
    </source>
</evidence>
<evidence type="ECO:0000313" key="9">
    <source>
        <dbReference type="EMBL" id="CAD9860900.1"/>
    </source>
</evidence>
<dbReference type="AlphaFoldDB" id="A0A7S2XVL7"/>
<accession>A0A7S2XVL7</accession>
<dbReference type="GO" id="GO:0005737">
    <property type="term" value="C:cytoplasm"/>
    <property type="evidence" value="ECO:0007669"/>
    <property type="project" value="UniProtKB-SubCell"/>
</dbReference>
<sequence length="245" mass="27182">MAARDSNYDRYISIFSPQGRLYQIEYAKKAANSSGLTSIAVRGAETCALVTQKKVPDRLIDPESVTSLYQVNNKIGCLMTGMTADARVVVQRLRYEAAEYRFKHGYDVPVHVLARRLADLSQVYTQHAGIRAMAATTILAGVDDEKGPMLFRIDPAGHYLPFKATSAGAKEQEAMNWLEKKVVEMPQMNQDQTIRTAIMCLQSVLSADFKSSEIEVAVLHGTGSFTKLSEQEIESQLNIINEEDA</sequence>
<comment type="subunit">
    <text evidence="5">The 26S proteasome consists of a 20S proteasome core and two 19S regulatory subunits. The 20S proteasome core is composed of 28 subunits that are arranged in four stacked rings, resulting in a barrel-shaped structure. The two end rings are each formed by seven alpha subunits, and the two central rings are each formed by seven beta subunits. The catalytic chamber with the active sites is on the inside of the barrel.</text>
</comment>
<organism evidence="9">
    <name type="scientific">Fibrocapsa japonica</name>
    <dbReference type="NCBI Taxonomy" id="94617"/>
    <lineage>
        <taxon>Eukaryota</taxon>
        <taxon>Sar</taxon>
        <taxon>Stramenopiles</taxon>
        <taxon>Ochrophyta</taxon>
        <taxon>Raphidophyceae</taxon>
        <taxon>Chattonellales</taxon>
        <taxon>Chattonellaceae</taxon>
        <taxon>Fibrocapsa</taxon>
    </lineage>
</organism>
<comment type="subcellular location">
    <subcellularLocation>
        <location evidence="7">Cytoplasm</location>
    </subcellularLocation>
    <subcellularLocation>
        <location evidence="7">Nucleus</location>
    </subcellularLocation>
</comment>
<dbReference type="PANTHER" id="PTHR11599">
    <property type="entry name" value="PROTEASOME SUBUNIT ALPHA/BETA"/>
    <property type="match status" value="1"/>
</dbReference>
<dbReference type="PROSITE" id="PS51475">
    <property type="entry name" value="PROTEASOME_ALPHA_2"/>
    <property type="match status" value="1"/>
</dbReference>
<name>A0A7S2XVL7_9STRA</name>
<keyword evidence="3 6" id="KW-0647">Proteasome</keyword>
<dbReference type="CDD" id="cd03754">
    <property type="entry name" value="proteasome_alpha_type_6"/>
    <property type="match status" value="1"/>
</dbReference>
<evidence type="ECO:0000256" key="1">
    <source>
        <dbReference type="ARBA" id="ARBA00002000"/>
    </source>
</evidence>
<dbReference type="InterPro" id="IPR001353">
    <property type="entry name" value="Proteasome_sua/b"/>
</dbReference>
<dbReference type="InterPro" id="IPR023332">
    <property type="entry name" value="Proteasome_alpha-type"/>
</dbReference>
<comment type="function">
    <text evidence="1">The proteasome is a multicatalytic proteinase complex which is characterized by its ability to cleave peptides with Arg, Phe, Tyr, Leu, and Glu adjacent to the leaving group at neutral or slightly basic pH. The proteasome has an ATP-dependent proteolytic activity.</text>
</comment>
<feature type="domain" description="Proteasome alpha-type subunits" evidence="8">
    <location>
        <begin position="8"/>
        <end position="30"/>
    </location>
</feature>
<dbReference type="Pfam" id="PF00227">
    <property type="entry name" value="Proteasome"/>
    <property type="match status" value="1"/>
</dbReference>
<evidence type="ECO:0000256" key="6">
    <source>
        <dbReference type="PROSITE-ProRule" id="PRU00808"/>
    </source>
</evidence>
<dbReference type="FunFam" id="3.60.20.10:FF:000055">
    <property type="entry name" value="Proteasome subunit alpha type"/>
    <property type="match status" value="1"/>
</dbReference>
<evidence type="ECO:0000256" key="3">
    <source>
        <dbReference type="ARBA" id="ARBA00022942"/>
    </source>
</evidence>
<evidence type="ECO:0000256" key="4">
    <source>
        <dbReference type="ARBA" id="ARBA00023242"/>
    </source>
</evidence>
<dbReference type="GO" id="GO:0005634">
    <property type="term" value="C:nucleus"/>
    <property type="evidence" value="ECO:0007669"/>
    <property type="project" value="UniProtKB-SubCell"/>
</dbReference>
<keyword evidence="2 7" id="KW-0963">Cytoplasm</keyword>
<dbReference type="Gene3D" id="3.60.20.10">
    <property type="entry name" value="Glutamine Phosphoribosylpyrophosphate, subunit 1, domain 1"/>
    <property type="match status" value="1"/>
</dbReference>
<dbReference type="GO" id="GO:0006511">
    <property type="term" value="P:ubiquitin-dependent protein catabolic process"/>
    <property type="evidence" value="ECO:0007669"/>
    <property type="project" value="InterPro"/>
</dbReference>
<gene>
    <name evidence="9" type="ORF">FJAP1339_LOCUS3421</name>
</gene>
<evidence type="ECO:0000256" key="5">
    <source>
        <dbReference type="ARBA" id="ARBA00026071"/>
    </source>
</evidence>
<evidence type="ECO:0000256" key="2">
    <source>
        <dbReference type="ARBA" id="ARBA00022490"/>
    </source>
</evidence>